<dbReference type="RefSeq" id="XP_003083760.1">
    <property type="nucleotide sequence ID" value="XM_003083712.1"/>
</dbReference>
<reference evidence="4" key="1">
    <citation type="journal article" date="2006" name="Proc. Natl. Acad. Sci. U.S.A.">
        <title>Genome analysis of the smallest free-living eukaryote Ostreococcus tauri unveils many unique features.</title>
        <authorList>
            <person name="Derelle E."/>
            <person name="Ferraz C."/>
            <person name="Rombauts S."/>
            <person name="Rouze P."/>
            <person name="Worden A.Z."/>
            <person name="Robbens S."/>
            <person name="Partensky F."/>
            <person name="Degroeve S."/>
            <person name="Echeynie S."/>
            <person name="Cooke R."/>
            <person name="Saeys Y."/>
            <person name="Wuyts J."/>
            <person name="Jabbari K."/>
            <person name="Bowler C."/>
            <person name="Panaud O."/>
            <person name="Piegu B."/>
            <person name="Ball S.G."/>
            <person name="Ral J.-P."/>
            <person name="Bouget F.-Y."/>
            <person name="Piganeau G."/>
            <person name="De Baets B."/>
            <person name="Picard A."/>
            <person name="Delseny M."/>
            <person name="Demaille J."/>
            <person name="Van de Peer Y."/>
            <person name="Moreau H."/>
        </authorList>
    </citation>
    <scope>NUCLEOTIDE SEQUENCE [LARGE SCALE GENOMIC DNA]</scope>
    <source>
        <strain evidence="4">OTTH 0595 / CCAP 157/2 / RCC745</strain>
    </source>
</reference>
<comment type="caution">
    <text evidence="3">The sequence shown here is derived from an EMBL/GenBank/DDBJ whole genome shotgun (WGS) entry which is preliminary data.</text>
</comment>
<reference evidence="3 4" key="2">
    <citation type="journal article" date="2014" name="BMC Genomics">
        <title>An improved genome of the model marine alga Ostreococcus tauri unfolds by assessing Illumina de novo assemblies.</title>
        <authorList>
            <person name="Blanc-Mathieu R."/>
            <person name="Verhelst B."/>
            <person name="Derelle E."/>
            <person name="Rombauts S."/>
            <person name="Bouget F.Y."/>
            <person name="Carre I."/>
            <person name="Chateau A."/>
            <person name="Eyre-Walker A."/>
            <person name="Grimsley N."/>
            <person name="Moreau H."/>
            <person name="Piegu B."/>
            <person name="Rivals E."/>
            <person name="Schackwitz W."/>
            <person name="Van de Peer Y."/>
            <person name="Piganeau G."/>
        </authorList>
    </citation>
    <scope>NUCLEOTIDE SEQUENCE [LARGE SCALE GENOMIC DNA]</scope>
    <source>
        <strain evidence="4">OTTH 0595 / CCAP 157/2 / RCC745</strain>
    </source>
</reference>
<dbReference type="OrthoDB" id="2413960at2759"/>
<proteinExistence type="predicted"/>
<keyword evidence="4" id="KW-1185">Reference proteome</keyword>
<dbReference type="Proteomes" id="UP000009170">
    <property type="component" value="Unassembled WGS sequence"/>
</dbReference>
<sequence length="158" mass="18244">MKQLLARLHLKFTRWIEHEHKTVAKFLVNRYDGIICPPLDGAMFVRQANDTRAQKKMKRRCRRLKSATSMRKLVHALKYAAIRDGKYVMTERAIELGTPMTCGFCGWRHEHLGFERTFECHVCDLSIDRDVNGAQNNGLQALADGGFGRPPEYWNTHA</sequence>
<dbReference type="KEGG" id="ota:OT_ostta16g02730"/>
<dbReference type="GO" id="GO:0003677">
    <property type="term" value="F:DNA binding"/>
    <property type="evidence" value="ECO:0007669"/>
    <property type="project" value="UniProtKB-KW"/>
</dbReference>
<protein>
    <submittedName>
        <fullName evidence="3">Transposase IS605, OrfB, C-terminal</fullName>
    </submittedName>
</protein>
<dbReference type="InParanoid" id="Q00TU0"/>
<evidence type="ECO:0000256" key="1">
    <source>
        <dbReference type="ARBA" id="ARBA00023125"/>
    </source>
</evidence>
<dbReference type="GeneID" id="9831038"/>
<feature type="domain" description="Cas12f1-like TNB" evidence="2">
    <location>
        <begin position="72"/>
        <end position="136"/>
    </location>
</feature>
<evidence type="ECO:0000313" key="3">
    <source>
        <dbReference type="EMBL" id="CAL58309.1"/>
    </source>
</evidence>
<evidence type="ECO:0000259" key="2">
    <source>
        <dbReference type="Pfam" id="PF07282"/>
    </source>
</evidence>
<dbReference type="Pfam" id="PF07282">
    <property type="entry name" value="Cas12f1-like_TNB"/>
    <property type="match status" value="1"/>
</dbReference>
<dbReference type="EMBL" id="CAID01000016">
    <property type="protein sequence ID" value="CAL58309.1"/>
    <property type="molecule type" value="Genomic_DNA"/>
</dbReference>
<evidence type="ECO:0000313" key="4">
    <source>
        <dbReference type="Proteomes" id="UP000009170"/>
    </source>
</evidence>
<dbReference type="AlphaFoldDB" id="Q00TU0"/>
<gene>
    <name evidence="3" type="ORF">OT_ostta16g02730</name>
</gene>
<dbReference type="InterPro" id="IPR010095">
    <property type="entry name" value="Cas12f1-like_TNB"/>
</dbReference>
<keyword evidence="1" id="KW-0238">DNA-binding</keyword>
<name>Q00TU0_OSTTA</name>
<accession>Q00TU0</accession>
<organism evidence="3 4">
    <name type="scientific">Ostreococcus tauri</name>
    <name type="common">Marine green alga</name>
    <dbReference type="NCBI Taxonomy" id="70448"/>
    <lineage>
        <taxon>Eukaryota</taxon>
        <taxon>Viridiplantae</taxon>
        <taxon>Chlorophyta</taxon>
        <taxon>Mamiellophyceae</taxon>
        <taxon>Mamiellales</taxon>
        <taxon>Bathycoccaceae</taxon>
        <taxon>Ostreococcus</taxon>
    </lineage>
</organism>